<dbReference type="Proteomes" id="UP000790377">
    <property type="component" value="Unassembled WGS sequence"/>
</dbReference>
<organism evidence="1 2">
    <name type="scientific">Hygrophoropsis aurantiaca</name>
    <dbReference type="NCBI Taxonomy" id="72124"/>
    <lineage>
        <taxon>Eukaryota</taxon>
        <taxon>Fungi</taxon>
        <taxon>Dikarya</taxon>
        <taxon>Basidiomycota</taxon>
        <taxon>Agaricomycotina</taxon>
        <taxon>Agaricomycetes</taxon>
        <taxon>Agaricomycetidae</taxon>
        <taxon>Boletales</taxon>
        <taxon>Coniophorineae</taxon>
        <taxon>Hygrophoropsidaceae</taxon>
        <taxon>Hygrophoropsis</taxon>
    </lineage>
</organism>
<gene>
    <name evidence="1" type="ORF">BJ138DRAFT_1134788</name>
</gene>
<dbReference type="EMBL" id="MU267653">
    <property type="protein sequence ID" value="KAH7912389.1"/>
    <property type="molecule type" value="Genomic_DNA"/>
</dbReference>
<comment type="caution">
    <text evidence="1">The sequence shown here is derived from an EMBL/GenBank/DDBJ whole genome shotgun (WGS) entry which is preliminary data.</text>
</comment>
<proteinExistence type="predicted"/>
<evidence type="ECO:0000313" key="2">
    <source>
        <dbReference type="Proteomes" id="UP000790377"/>
    </source>
</evidence>
<keyword evidence="2" id="KW-1185">Reference proteome</keyword>
<reference evidence="1" key="1">
    <citation type="journal article" date="2021" name="New Phytol.">
        <title>Evolutionary innovations through gain and loss of genes in the ectomycorrhizal Boletales.</title>
        <authorList>
            <person name="Wu G."/>
            <person name="Miyauchi S."/>
            <person name="Morin E."/>
            <person name="Kuo A."/>
            <person name="Drula E."/>
            <person name="Varga T."/>
            <person name="Kohler A."/>
            <person name="Feng B."/>
            <person name="Cao Y."/>
            <person name="Lipzen A."/>
            <person name="Daum C."/>
            <person name="Hundley H."/>
            <person name="Pangilinan J."/>
            <person name="Johnson J."/>
            <person name="Barry K."/>
            <person name="LaButti K."/>
            <person name="Ng V."/>
            <person name="Ahrendt S."/>
            <person name="Min B."/>
            <person name="Choi I.G."/>
            <person name="Park H."/>
            <person name="Plett J.M."/>
            <person name="Magnuson J."/>
            <person name="Spatafora J.W."/>
            <person name="Nagy L.G."/>
            <person name="Henrissat B."/>
            <person name="Grigoriev I.V."/>
            <person name="Yang Z.L."/>
            <person name="Xu J."/>
            <person name="Martin F.M."/>
        </authorList>
    </citation>
    <scope>NUCLEOTIDE SEQUENCE</scope>
    <source>
        <strain evidence="1">ATCC 28755</strain>
    </source>
</reference>
<evidence type="ECO:0000313" key="1">
    <source>
        <dbReference type="EMBL" id="KAH7912389.1"/>
    </source>
</evidence>
<sequence>MQTPSGQTALHGAYLWRSINTVVELKKNWRAKKDPRYIALTTAGTTVTDYNGTIYADYTMKRTLQNIAKTDPQALHILRDALNAQLVRRFARQTNQTFHSYHSRDRHNGQDVRVRSSATDDSLGKLPLVPGMKVMITENAAISYVVYEEDAQGKRYAVWINAPGLGNDIYKSPHGVRFSVNRKQLPLLPAYAFTDFKVQGKSFSKVILDLSSARYLQNAYVMLSRASSLDGVAILRLFGSRVIHSDLSAEFRQEFSRLRELDELTRIRFEQRALVTPLAAGDDNFT</sequence>
<protein>
    <submittedName>
        <fullName evidence="1">Uncharacterized protein</fullName>
    </submittedName>
</protein>
<name>A0ACB8AGB8_9AGAM</name>
<accession>A0ACB8AGB8</accession>